<dbReference type="RefSeq" id="WP_321536010.1">
    <property type="nucleotide sequence ID" value="NZ_JARGDL010000011.1"/>
</dbReference>
<sequence length="238" mass="26086">MEVWTGFLVGLLGSFHCVGMCGPIALALPVFGEAKINLIIGRLLYNFGRIITYSVMGFLFGLLGNRVILFGLQQGLSITIGLFILVYVLIPKKFKAKLPELKFYKVVTNFIKINFAKLVSKKSSKSLFAIGLLNGLLPCGFVYVGIAGAISTGDAINGSIYMALFGLGTTPIMFLTSIIGKVLTFNLRSRINRLIPVFTFLLAILFILRGLNLGIPYISPKFEYPTANTIIQKVDTCR</sequence>
<feature type="transmembrane region" description="Helical" evidence="1">
    <location>
        <begin position="127"/>
        <end position="148"/>
    </location>
</feature>
<keyword evidence="1" id="KW-0472">Membrane</keyword>
<gene>
    <name evidence="3" type="ORF">P0M35_08770</name>
</gene>
<keyword evidence="1" id="KW-1133">Transmembrane helix</keyword>
<dbReference type="Proteomes" id="UP001221302">
    <property type="component" value="Unassembled WGS sequence"/>
</dbReference>
<feature type="transmembrane region" description="Helical" evidence="1">
    <location>
        <begin position="6"/>
        <end position="31"/>
    </location>
</feature>
<evidence type="ECO:0000313" key="3">
    <source>
        <dbReference type="EMBL" id="MDF1612240.1"/>
    </source>
</evidence>
<keyword evidence="1" id="KW-0812">Transmembrane</keyword>
<dbReference type="EMBL" id="JARGDL010000011">
    <property type="protein sequence ID" value="MDF1612240.1"/>
    <property type="molecule type" value="Genomic_DNA"/>
</dbReference>
<dbReference type="PANTHER" id="PTHR42208">
    <property type="entry name" value="HEAVY METAL TRANSPORTER-RELATED"/>
    <property type="match status" value="1"/>
</dbReference>
<evidence type="ECO:0000313" key="4">
    <source>
        <dbReference type="Proteomes" id="UP001221302"/>
    </source>
</evidence>
<comment type="caution">
    <text evidence="3">The sequence shown here is derived from an EMBL/GenBank/DDBJ whole genome shotgun (WGS) entry which is preliminary data.</text>
</comment>
<keyword evidence="4" id="KW-1185">Reference proteome</keyword>
<name>A0AAE3TCS6_9BACT</name>
<feature type="transmembrane region" description="Helical" evidence="1">
    <location>
        <begin position="195"/>
        <end position="218"/>
    </location>
</feature>
<accession>A0AAE3TCS6</accession>
<proteinExistence type="predicted"/>
<feature type="transmembrane region" description="Helical" evidence="1">
    <location>
        <begin position="160"/>
        <end position="183"/>
    </location>
</feature>
<dbReference type="InterPro" id="IPR039447">
    <property type="entry name" value="UreH-like_TM_dom"/>
</dbReference>
<organism evidence="3 4">
    <name type="scientific">Stygiobacter electus</name>
    <dbReference type="NCBI Taxonomy" id="3032292"/>
    <lineage>
        <taxon>Bacteria</taxon>
        <taxon>Pseudomonadati</taxon>
        <taxon>Ignavibacteriota</taxon>
        <taxon>Ignavibacteria</taxon>
        <taxon>Ignavibacteriales</taxon>
        <taxon>Melioribacteraceae</taxon>
        <taxon>Stygiobacter</taxon>
    </lineage>
</organism>
<feature type="domain" description="Urease accessory protein UreH-like transmembrane" evidence="2">
    <location>
        <begin position="6"/>
        <end position="204"/>
    </location>
</feature>
<protein>
    <submittedName>
        <fullName evidence="3">Sulfite exporter TauE/SafE family protein</fullName>
    </submittedName>
</protein>
<evidence type="ECO:0000259" key="2">
    <source>
        <dbReference type="Pfam" id="PF13386"/>
    </source>
</evidence>
<dbReference type="Pfam" id="PF13386">
    <property type="entry name" value="DsbD_2"/>
    <property type="match status" value="1"/>
</dbReference>
<evidence type="ECO:0000256" key="1">
    <source>
        <dbReference type="SAM" id="Phobius"/>
    </source>
</evidence>
<dbReference type="AlphaFoldDB" id="A0AAE3TCS6"/>
<feature type="transmembrane region" description="Helical" evidence="1">
    <location>
        <begin position="43"/>
        <end position="62"/>
    </location>
</feature>
<dbReference type="PANTHER" id="PTHR42208:SF1">
    <property type="entry name" value="HEAVY METAL TRANSPORTER"/>
    <property type="match status" value="1"/>
</dbReference>
<feature type="transmembrane region" description="Helical" evidence="1">
    <location>
        <begin position="68"/>
        <end position="90"/>
    </location>
</feature>
<reference evidence="3" key="1">
    <citation type="submission" date="2023-03" db="EMBL/GenBank/DDBJ databases">
        <title>Stygiobacter electus gen. nov., sp. nov., facultatively anaerobic thermotolerant bacterium of the class Ignavibacteria from a well of Yessentuki mineral water deposit.</title>
        <authorList>
            <person name="Podosokorskaya O.A."/>
            <person name="Elcheninov A.G."/>
            <person name="Petrova N.F."/>
            <person name="Zavarzina D.G."/>
            <person name="Kublanov I.V."/>
            <person name="Merkel A.Y."/>
        </authorList>
    </citation>
    <scope>NUCLEOTIDE SEQUENCE</scope>
    <source>
        <strain evidence="3">09-Me</strain>
    </source>
</reference>